<feature type="transmembrane region" description="Helical" evidence="7">
    <location>
        <begin position="311"/>
        <end position="330"/>
    </location>
</feature>
<dbReference type="AlphaFoldDB" id="A0AB36CIE1"/>
<evidence type="ECO:0000256" key="3">
    <source>
        <dbReference type="ARBA" id="ARBA00022475"/>
    </source>
</evidence>
<dbReference type="GO" id="GO:0005886">
    <property type="term" value="C:plasma membrane"/>
    <property type="evidence" value="ECO:0007669"/>
    <property type="project" value="UniProtKB-SubCell"/>
</dbReference>
<protein>
    <submittedName>
        <fullName evidence="9">MHS family MFS transporter</fullName>
    </submittedName>
</protein>
<feature type="transmembrane region" description="Helical" evidence="7">
    <location>
        <begin position="156"/>
        <end position="179"/>
    </location>
</feature>
<keyword evidence="2" id="KW-0813">Transport</keyword>
<dbReference type="PANTHER" id="PTHR43045">
    <property type="entry name" value="SHIKIMATE TRANSPORTER"/>
    <property type="match status" value="1"/>
</dbReference>
<proteinExistence type="predicted"/>
<keyword evidence="5 7" id="KW-1133">Transmembrane helix</keyword>
<evidence type="ECO:0000313" key="9">
    <source>
        <dbReference type="EMBL" id="NME88525.1"/>
    </source>
</evidence>
<dbReference type="PANTHER" id="PTHR43045:SF1">
    <property type="entry name" value="SHIKIMATE TRANSPORTER"/>
    <property type="match status" value="1"/>
</dbReference>
<reference evidence="9 10" key="1">
    <citation type="submission" date="2020-04" db="EMBL/GenBank/DDBJ databases">
        <authorList>
            <person name="Hitch T.C.A."/>
            <person name="Wylensek D."/>
            <person name="Clavel T."/>
        </authorList>
    </citation>
    <scope>NUCLEOTIDE SEQUENCE [LARGE SCALE GENOMIC DNA]</scope>
    <source>
        <strain evidence="9 10">BL-383-APC-3D</strain>
    </source>
</reference>
<feature type="transmembrane region" description="Helical" evidence="7">
    <location>
        <begin position="372"/>
        <end position="391"/>
    </location>
</feature>
<keyword evidence="3" id="KW-1003">Cell membrane</keyword>
<evidence type="ECO:0000256" key="5">
    <source>
        <dbReference type="ARBA" id="ARBA00022989"/>
    </source>
</evidence>
<evidence type="ECO:0000313" key="10">
    <source>
        <dbReference type="Proteomes" id="UP000544551"/>
    </source>
</evidence>
<evidence type="ECO:0000256" key="2">
    <source>
        <dbReference type="ARBA" id="ARBA00022448"/>
    </source>
</evidence>
<dbReference type="Pfam" id="PF07690">
    <property type="entry name" value="MFS_1"/>
    <property type="match status" value="1"/>
</dbReference>
<dbReference type="CDD" id="cd17369">
    <property type="entry name" value="MFS_ShiA_like"/>
    <property type="match status" value="1"/>
</dbReference>
<feature type="transmembrane region" description="Helical" evidence="7">
    <location>
        <begin position="32"/>
        <end position="52"/>
    </location>
</feature>
<name>A0AB36CIE1_9CORY</name>
<dbReference type="Gene3D" id="1.20.1250.20">
    <property type="entry name" value="MFS general substrate transporter like domains"/>
    <property type="match status" value="2"/>
</dbReference>
<dbReference type="Proteomes" id="UP000544551">
    <property type="component" value="Unassembled WGS sequence"/>
</dbReference>
<feature type="domain" description="Major facilitator superfamily (MFS) profile" evidence="8">
    <location>
        <begin position="17"/>
        <end position="432"/>
    </location>
</feature>
<feature type="transmembrane region" description="Helical" evidence="7">
    <location>
        <begin position="58"/>
        <end position="78"/>
    </location>
</feature>
<feature type="transmembrane region" description="Helical" evidence="7">
    <location>
        <begin position="191"/>
        <end position="208"/>
    </location>
</feature>
<feature type="transmembrane region" description="Helical" evidence="7">
    <location>
        <begin position="280"/>
        <end position="299"/>
    </location>
</feature>
<gene>
    <name evidence="9" type="ORF">HF853_02280</name>
</gene>
<dbReference type="GO" id="GO:0022857">
    <property type="term" value="F:transmembrane transporter activity"/>
    <property type="evidence" value="ECO:0007669"/>
    <property type="project" value="InterPro"/>
</dbReference>
<evidence type="ECO:0000256" key="4">
    <source>
        <dbReference type="ARBA" id="ARBA00022692"/>
    </source>
</evidence>
<evidence type="ECO:0000256" key="6">
    <source>
        <dbReference type="ARBA" id="ARBA00023136"/>
    </source>
</evidence>
<feature type="transmembrane region" description="Helical" evidence="7">
    <location>
        <begin position="245"/>
        <end position="268"/>
    </location>
</feature>
<dbReference type="InterPro" id="IPR011701">
    <property type="entry name" value="MFS"/>
</dbReference>
<keyword evidence="4 7" id="KW-0812">Transmembrane</keyword>
<feature type="transmembrane region" description="Helical" evidence="7">
    <location>
        <begin position="336"/>
        <end position="360"/>
    </location>
</feature>
<sequence>MAQGAEVEVDPKEVGRIARAAFIGTALEWYDFFLFGTASALVFNHLFFAGVGGANATLAAFATFGVGFLARPLGAVLFGQIGDKYGRRPALIISIVVIGIATGIIGLLPTYGSIGVWAPVMLTVLRLFQGVAVGGEWGGATTMAIEHAPEEKRGRYAALVQIGSPVGTLLSSGIFALVLMLPEESVDSWGWRIPFLIAFPFLGVALWIRMKVEESPVFEALSAVEEGDKKKGSLKDLFRDYLPQLALATAAALLGIGGFFVMSTYVLSYATETLGLDRQMVVNATLLGAICQIFINIFFGRLGEKFGPGRIIGWGGVATALLSWPIWTMIDSGNAIALTFAVCLGISAVTVTYSVSGVLLSELFPPEMRYSGVAIGANIAGAISGLLPFLATWMNSTNEQPSSIPGIVILIIVALITAVGGFVGEKYRVKDNVVRQEA</sequence>
<feature type="transmembrane region" description="Helical" evidence="7">
    <location>
        <begin position="90"/>
        <end position="108"/>
    </location>
</feature>
<evidence type="ECO:0000256" key="1">
    <source>
        <dbReference type="ARBA" id="ARBA00004651"/>
    </source>
</evidence>
<accession>A0AB36CIE1</accession>
<feature type="transmembrane region" description="Helical" evidence="7">
    <location>
        <begin position="403"/>
        <end position="423"/>
    </location>
</feature>
<dbReference type="PROSITE" id="PS50850">
    <property type="entry name" value="MFS"/>
    <property type="match status" value="1"/>
</dbReference>
<evidence type="ECO:0000256" key="7">
    <source>
        <dbReference type="SAM" id="Phobius"/>
    </source>
</evidence>
<keyword evidence="6 7" id="KW-0472">Membrane</keyword>
<evidence type="ECO:0000259" key="8">
    <source>
        <dbReference type="PROSITE" id="PS50850"/>
    </source>
</evidence>
<dbReference type="KEGG" id="csta:CSTAT_03590"/>
<dbReference type="InterPro" id="IPR036259">
    <property type="entry name" value="MFS_trans_sf"/>
</dbReference>
<dbReference type="EMBL" id="JABAFZ010000002">
    <property type="protein sequence ID" value="NME88525.1"/>
    <property type="molecule type" value="Genomic_DNA"/>
</dbReference>
<feature type="transmembrane region" description="Helical" evidence="7">
    <location>
        <begin position="114"/>
        <end position="135"/>
    </location>
</feature>
<comment type="caution">
    <text evidence="9">The sequence shown here is derived from an EMBL/GenBank/DDBJ whole genome shotgun (WGS) entry which is preliminary data.</text>
</comment>
<dbReference type="SUPFAM" id="SSF103473">
    <property type="entry name" value="MFS general substrate transporter"/>
    <property type="match status" value="1"/>
</dbReference>
<dbReference type="InterPro" id="IPR020846">
    <property type="entry name" value="MFS_dom"/>
</dbReference>
<comment type="subcellular location">
    <subcellularLocation>
        <location evidence="1">Cell membrane</location>
        <topology evidence="1">Multi-pass membrane protein</topology>
    </subcellularLocation>
</comment>
<organism evidence="9 10">
    <name type="scientific">Corynebacterium stationis</name>
    <dbReference type="NCBI Taxonomy" id="1705"/>
    <lineage>
        <taxon>Bacteria</taxon>
        <taxon>Bacillati</taxon>
        <taxon>Actinomycetota</taxon>
        <taxon>Actinomycetes</taxon>
        <taxon>Mycobacteriales</taxon>
        <taxon>Corynebacteriaceae</taxon>
        <taxon>Corynebacterium</taxon>
    </lineage>
</organism>